<dbReference type="Pfam" id="PF03607">
    <property type="entry name" value="DCX"/>
    <property type="match status" value="1"/>
</dbReference>
<dbReference type="GO" id="GO:0035556">
    <property type="term" value="P:intracellular signal transduction"/>
    <property type="evidence" value="ECO:0007669"/>
    <property type="project" value="InterPro"/>
</dbReference>
<reference evidence="2" key="2">
    <citation type="journal article" date="2021" name="Genome Biol. Evol.">
        <title>Developing a high-quality reference genome for a parasitic bivalve with doubly uniparental inheritance (Bivalvia: Unionida).</title>
        <authorList>
            <person name="Smith C.H."/>
        </authorList>
    </citation>
    <scope>NUCLEOTIDE SEQUENCE</scope>
    <source>
        <strain evidence="2">CHS0354</strain>
        <tissue evidence="2">Mantle</tissue>
    </source>
</reference>
<protein>
    <recommendedName>
        <fullName evidence="1">Doublecortin domain-containing protein</fullName>
    </recommendedName>
</protein>
<dbReference type="Proteomes" id="UP001195483">
    <property type="component" value="Unassembled WGS sequence"/>
</dbReference>
<sequence length="307" mass="35080">MEMPSGVRFVFGLDDGKRITKLEQFQAGHEYVASGVKQLKRMDYGNVRSTWSNRRLSAGKVRKSELNLFGGTTKSQLKRLRESNNTPKIVPIINLAKDSERVMRIILNPQTTKPFEEWLKDLSSDSPEITCLFTQKPPHTKVESYSQLFHELDVNKATFYAAPNDNLSLNFLNKNKREIPRMSSNDSIADRGMKKRPQKPLDLELSQINESRNGFETPMSVPYAYRYEGASRYDTGPSGLSSYGSVPTFQYKVPYGKFYSAPNETAQVEVAGRVREFYPPTEIDPDDDGHRPEKILRMEWVYPSQSS</sequence>
<dbReference type="InterPro" id="IPR036572">
    <property type="entry name" value="Doublecortin_dom_sf"/>
</dbReference>
<dbReference type="PROSITE" id="PS50309">
    <property type="entry name" value="DC"/>
    <property type="match status" value="1"/>
</dbReference>
<accession>A0AAE0SN26</accession>
<reference evidence="2" key="3">
    <citation type="submission" date="2023-05" db="EMBL/GenBank/DDBJ databases">
        <authorList>
            <person name="Smith C.H."/>
        </authorList>
    </citation>
    <scope>NUCLEOTIDE SEQUENCE</scope>
    <source>
        <strain evidence="2">CHS0354</strain>
        <tissue evidence="2">Mantle</tissue>
    </source>
</reference>
<reference evidence="2" key="1">
    <citation type="journal article" date="2021" name="Genome Biol. Evol.">
        <title>A High-Quality Reference Genome for a Parasitic Bivalve with Doubly Uniparental Inheritance (Bivalvia: Unionida).</title>
        <authorList>
            <person name="Smith C.H."/>
        </authorList>
    </citation>
    <scope>NUCLEOTIDE SEQUENCE</scope>
    <source>
        <strain evidence="2">CHS0354</strain>
    </source>
</reference>
<dbReference type="AlphaFoldDB" id="A0AAE0SN26"/>
<dbReference type="EMBL" id="JAEAOA010001214">
    <property type="protein sequence ID" value="KAK3594965.1"/>
    <property type="molecule type" value="Genomic_DNA"/>
</dbReference>
<comment type="caution">
    <text evidence="2">The sequence shown here is derived from an EMBL/GenBank/DDBJ whole genome shotgun (WGS) entry which is preliminary data.</text>
</comment>
<proteinExistence type="predicted"/>
<organism evidence="2 3">
    <name type="scientific">Potamilus streckersoni</name>
    <dbReference type="NCBI Taxonomy" id="2493646"/>
    <lineage>
        <taxon>Eukaryota</taxon>
        <taxon>Metazoa</taxon>
        <taxon>Spiralia</taxon>
        <taxon>Lophotrochozoa</taxon>
        <taxon>Mollusca</taxon>
        <taxon>Bivalvia</taxon>
        <taxon>Autobranchia</taxon>
        <taxon>Heteroconchia</taxon>
        <taxon>Palaeoheterodonta</taxon>
        <taxon>Unionida</taxon>
        <taxon>Unionoidea</taxon>
        <taxon>Unionidae</taxon>
        <taxon>Ambleminae</taxon>
        <taxon>Lampsilini</taxon>
        <taxon>Potamilus</taxon>
    </lineage>
</organism>
<dbReference type="InterPro" id="IPR003533">
    <property type="entry name" value="Doublecortin_dom"/>
</dbReference>
<gene>
    <name evidence="2" type="ORF">CHS0354_019887</name>
</gene>
<dbReference type="SUPFAM" id="SSF89837">
    <property type="entry name" value="Doublecortin (DC)"/>
    <property type="match status" value="1"/>
</dbReference>
<evidence type="ECO:0000313" key="2">
    <source>
        <dbReference type="EMBL" id="KAK3594965.1"/>
    </source>
</evidence>
<evidence type="ECO:0000313" key="3">
    <source>
        <dbReference type="Proteomes" id="UP001195483"/>
    </source>
</evidence>
<feature type="domain" description="Doublecortin" evidence="1">
    <location>
        <begin position="1"/>
        <end position="45"/>
    </location>
</feature>
<evidence type="ECO:0000259" key="1">
    <source>
        <dbReference type="PROSITE" id="PS50309"/>
    </source>
</evidence>
<keyword evidence="3" id="KW-1185">Reference proteome</keyword>
<name>A0AAE0SN26_9BIVA</name>
<dbReference type="Gene3D" id="3.10.20.230">
    <property type="entry name" value="Doublecortin domain"/>
    <property type="match status" value="2"/>
</dbReference>